<keyword evidence="2" id="KW-0969">Cilium</keyword>
<feature type="transmembrane region" description="Helical" evidence="1">
    <location>
        <begin position="377"/>
        <end position="403"/>
    </location>
</feature>
<evidence type="ECO:0000256" key="1">
    <source>
        <dbReference type="SAM" id="Phobius"/>
    </source>
</evidence>
<feature type="transmembrane region" description="Helical" evidence="1">
    <location>
        <begin position="134"/>
        <end position="156"/>
    </location>
</feature>
<proteinExistence type="predicted"/>
<dbReference type="PANTHER" id="PTHR35402:SF2">
    <property type="entry name" value="FLAGELLA ACCESSORY PROTEIN J"/>
    <property type="match status" value="1"/>
</dbReference>
<keyword evidence="1" id="KW-0472">Membrane</keyword>
<accession>A0A128A352</accession>
<name>A0A128A352_9ARCH</name>
<keyword evidence="1" id="KW-0812">Transmembrane</keyword>
<keyword evidence="3" id="KW-1185">Reference proteome</keyword>
<sequence>MMEKLAIKEKLAELRRSDEDLLYFIAFLYALSTGEVGSVDMIKSGQSSGYGRYSNSFKEVFRLGVGWGYGLARSCEMIAAKLKDNTDPLKQLLVKLSQVIRLGDELRIFFTDEMNFAIHTYTIRYERNLETQKLFLEMFYTISSTASFMIAANSIMAMLMGNSNSESIFVMSFVGVIVSMGSFIVIMYMLFPKDKLASTKHDTTPKFRMALFAALGAGTSIGIVLALTNLVPLTLVVVIAVSPLFIPGFIAKRMETELREHDEWYPPFIRHFGEIYTMVGSMGQALDAVLRSNFGPLQKQIIAFKNRVKNRINPEICFEIFSMEAGTSVIESGNTIMSRALLKGADMNQVGNKVAEISSKLNELRSKRMQTSRTFETIIIVLHGLTMAIFGLMSTLIEVFHTLLSTVPVSNQAFTLSPIDPNFIHMMLPLVILVTSTINALAVKVGQGGMFKTVCFNIAMLTVLGGLTMYGTTAALSQFLTNHILDTYSPGVAAGTLPGIGSGT</sequence>
<dbReference type="KEGG" id="ndv:NDEV_0982"/>
<reference evidence="3" key="1">
    <citation type="submission" date="2015-10" db="EMBL/GenBank/DDBJ databases">
        <authorList>
            <person name="Lehtovirta-Morley L.E."/>
            <person name="Vieille C."/>
        </authorList>
    </citation>
    <scope>NUCLEOTIDE SEQUENCE [LARGE SCALE GENOMIC DNA]</scope>
</reference>
<feature type="transmembrane region" description="Helical" evidence="1">
    <location>
        <begin position="210"/>
        <end position="227"/>
    </location>
</feature>
<dbReference type="AlphaFoldDB" id="A0A128A352"/>
<protein>
    <submittedName>
        <fullName evidence="2">Archaeal flagella assembly protein J</fullName>
    </submittedName>
</protein>
<dbReference type="InterPro" id="IPR056569">
    <property type="entry name" value="ArlJ-like"/>
</dbReference>
<keyword evidence="1" id="KW-1133">Transmembrane helix</keyword>
<keyword evidence="2" id="KW-0966">Cell projection</keyword>
<evidence type="ECO:0000313" key="2">
    <source>
        <dbReference type="EMBL" id="CUR51747.1"/>
    </source>
</evidence>
<gene>
    <name evidence="2" type="primary">flaJ</name>
    <name evidence="2" type="ORF">NDEV_0982</name>
</gene>
<dbReference type="Proteomes" id="UP000196239">
    <property type="component" value="Chromosome 1"/>
</dbReference>
<keyword evidence="2" id="KW-0282">Flagellum</keyword>
<dbReference type="EMBL" id="LN890280">
    <property type="protein sequence ID" value="CUR51747.1"/>
    <property type="molecule type" value="Genomic_DNA"/>
</dbReference>
<feature type="transmembrane region" description="Helical" evidence="1">
    <location>
        <begin position="233"/>
        <end position="251"/>
    </location>
</feature>
<feature type="transmembrane region" description="Helical" evidence="1">
    <location>
        <begin position="454"/>
        <end position="480"/>
    </location>
</feature>
<dbReference type="PANTHER" id="PTHR35402">
    <property type="entry name" value="INTEGRAL MEMBRANE PROTEIN-RELATED"/>
    <property type="match status" value="1"/>
</dbReference>
<organism evidence="2 3">
    <name type="scientific">Nitrosotalea devaniterrae</name>
    <dbReference type="NCBI Taxonomy" id="1078905"/>
    <lineage>
        <taxon>Archaea</taxon>
        <taxon>Nitrososphaerota</taxon>
        <taxon>Nitrososphaeria</taxon>
        <taxon>Nitrosotaleales</taxon>
        <taxon>Nitrosotaleaceae</taxon>
        <taxon>Nitrosotalea</taxon>
    </lineage>
</organism>
<feature type="transmembrane region" description="Helical" evidence="1">
    <location>
        <begin position="423"/>
        <end position="442"/>
    </location>
</feature>
<evidence type="ECO:0000313" key="3">
    <source>
        <dbReference type="Proteomes" id="UP000196239"/>
    </source>
</evidence>
<feature type="transmembrane region" description="Helical" evidence="1">
    <location>
        <begin position="168"/>
        <end position="190"/>
    </location>
</feature>